<feature type="domain" description="PA" evidence="14">
    <location>
        <begin position="496"/>
        <end position="584"/>
    </location>
</feature>
<keyword evidence="17" id="KW-1185">Reference proteome</keyword>
<evidence type="ECO:0000256" key="5">
    <source>
        <dbReference type="ARBA" id="ARBA00022670"/>
    </source>
</evidence>
<feature type="domain" description="FTP" evidence="15">
    <location>
        <begin position="87"/>
        <end position="136"/>
    </location>
</feature>
<comment type="subcellular location">
    <subcellularLocation>
        <location evidence="2">Secreted</location>
    </subcellularLocation>
</comment>
<evidence type="ECO:0000256" key="8">
    <source>
        <dbReference type="ARBA" id="ARBA00022801"/>
    </source>
</evidence>
<dbReference type="GO" id="GO:0004222">
    <property type="term" value="F:metalloendopeptidase activity"/>
    <property type="evidence" value="ECO:0007669"/>
    <property type="project" value="InterPro"/>
</dbReference>
<keyword evidence="6" id="KW-0479">Metal-binding</keyword>
<comment type="cofactor">
    <cofactor evidence="1">
        <name>Zn(2+)</name>
        <dbReference type="ChEBI" id="CHEBI:29105"/>
    </cofactor>
</comment>
<dbReference type="PANTHER" id="PTHR33478:SF1">
    <property type="entry name" value="EXTRACELLULAR METALLOPROTEINASE MEP"/>
    <property type="match status" value="1"/>
</dbReference>
<dbReference type="Proteomes" id="UP000277671">
    <property type="component" value="Unassembled WGS sequence"/>
</dbReference>
<accession>A0A495JUD8</accession>
<dbReference type="InterPro" id="IPR046450">
    <property type="entry name" value="PA_dom_sf"/>
</dbReference>
<dbReference type="AlphaFoldDB" id="A0A495JUD8"/>
<keyword evidence="4" id="KW-0964">Secreted</keyword>
<dbReference type="RefSeq" id="WP_246017377.1">
    <property type="nucleotide sequence ID" value="NZ_RBKT01000001.1"/>
</dbReference>
<feature type="region of interest" description="Disordered" evidence="12">
    <location>
        <begin position="259"/>
        <end position="284"/>
    </location>
</feature>
<evidence type="ECO:0000256" key="6">
    <source>
        <dbReference type="ARBA" id="ARBA00022723"/>
    </source>
</evidence>
<dbReference type="Pfam" id="PF02128">
    <property type="entry name" value="Peptidase_M36"/>
    <property type="match status" value="1"/>
</dbReference>
<evidence type="ECO:0000313" key="17">
    <source>
        <dbReference type="Proteomes" id="UP000277671"/>
    </source>
</evidence>
<gene>
    <name evidence="16" type="ORF">BDK92_6592</name>
</gene>
<evidence type="ECO:0000256" key="13">
    <source>
        <dbReference type="SAM" id="SignalP"/>
    </source>
</evidence>
<dbReference type="NCBIfam" id="NF038114">
    <property type="entry name" value="rightmost"/>
    <property type="match status" value="1"/>
</dbReference>
<dbReference type="InterPro" id="IPR003137">
    <property type="entry name" value="PA_domain"/>
</dbReference>
<keyword evidence="7 13" id="KW-0732">Signal</keyword>
<dbReference type="Pfam" id="PF02225">
    <property type="entry name" value="PA"/>
    <property type="match status" value="1"/>
</dbReference>
<dbReference type="InterPro" id="IPR011096">
    <property type="entry name" value="FTP_domain"/>
</dbReference>
<evidence type="ECO:0000256" key="11">
    <source>
        <dbReference type="ARBA" id="ARBA00023145"/>
    </source>
</evidence>
<comment type="similarity">
    <text evidence="3">Belongs to the peptidase M36 family.</text>
</comment>
<evidence type="ECO:0000259" key="14">
    <source>
        <dbReference type="Pfam" id="PF02225"/>
    </source>
</evidence>
<dbReference type="SUPFAM" id="SSF52025">
    <property type="entry name" value="PA domain"/>
    <property type="match status" value="1"/>
</dbReference>
<comment type="caution">
    <text evidence="16">The sequence shown here is derived from an EMBL/GenBank/DDBJ whole genome shotgun (WGS) entry which is preliminary data.</text>
</comment>
<evidence type="ECO:0000256" key="10">
    <source>
        <dbReference type="ARBA" id="ARBA00023049"/>
    </source>
</evidence>
<evidence type="ECO:0000256" key="9">
    <source>
        <dbReference type="ARBA" id="ARBA00022833"/>
    </source>
</evidence>
<dbReference type="Gene3D" id="3.50.30.30">
    <property type="match status" value="1"/>
</dbReference>
<keyword evidence="8" id="KW-0378">Hydrolase</keyword>
<dbReference type="PANTHER" id="PTHR33478">
    <property type="entry name" value="EXTRACELLULAR METALLOPROTEINASE MEP"/>
    <property type="match status" value="1"/>
</dbReference>
<dbReference type="GO" id="GO:0006508">
    <property type="term" value="P:proteolysis"/>
    <property type="evidence" value="ECO:0007669"/>
    <property type="project" value="UniProtKB-KW"/>
</dbReference>
<feature type="region of interest" description="Disordered" evidence="12">
    <location>
        <begin position="889"/>
        <end position="909"/>
    </location>
</feature>
<dbReference type="GO" id="GO:0005615">
    <property type="term" value="C:extracellular space"/>
    <property type="evidence" value="ECO:0007669"/>
    <property type="project" value="InterPro"/>
</dbReference>
<evidence type="ECO:0000256" key="12">
    <source>
        <dbReference type="SAM" id="MobiDB-lite"/>
    </source>
</evidence>
<keyword evidence="10" id="KW-0482">Metalloprotease</keyword>
<evidence type="ECO:0000256" key="2">
    <source>
        <dbReference type="ARBA" id="ARBA00004613"/>
    </source>
</evidence>
<dbReference type="InterPro" id="IPR001842">
    <property type="entry name" value="Peptidase_M36"/>
</dbReference>
<keyword evidence="11" id="KW-0865">Zymogen</keyword>
<dbReference type="InterPro" id="IPR050371">
    <property type="entry name" value="Fungal_virulence_M36"/>
</dbReference>
<dbReference type="InterPro" id="IPR027268">
    <property type="entry name" value="Peptidase_M4/M1_CTD_sf"/>
</dbReference>
<feature type="region of interest" description="Disordered" evidence="12">
    <location>
        <begin position="168"/>
        <end position="193"/>
    </location>
</feature>
<protein>
    <submittedName>
        <fullName evidence="16">Fungalysin/thermolysin propeptide</fullName>
    </submittedName>
</protein>
<keyword evidence="5" id="KW-0645">Protease</keyword>
<dbReference type="Gene3D" id="3.10.170.10">
    <property type="match status" value="1"/>
</dbReference>
<evidence type="ECO:0000256" key="3">
    <source>
        <dbReference type="ARBA" id="ARBA00006006"/>
    </source>
</evidence>
<dbReference type="GO" id="GO:0008270">
    <property type="term" value="F:zinc ion binding"/>
    <property type="evidence" value="ECO:0007669"/>
    <property type="project" value="InterPro"/>
</dbReference>
<evidence type="ECO:0000313" key="16">
    <source>
        <dbReference type="EMBL" id="RKR92158.1"/>
    </source>
</evidence>
<reference evidence="16 17" key="1">
    <citation type="submission" date="2018-10" db="EMBL/GenBank/DDBJ databases">
        <title>Sequencing the genomes of 1000 actinobacteria strains.</title>
        <authorList>
            <person name="Klenk H.-P."/>
        </authorList>
    </citation>
    <scope>NUCLEOTIDE SEQUENCE [LARGE SCALE GENOMIC DNA]</scope>
    <source>
        <strain evidence="16 17">DSM 45175</strain>
    </source>
</reference>
<evidence type="ECO:0000256" key="1">
    <source>
        <dbReference type="ARBA" id="ARBA00001947"/>
    </source>
</evidence>
<dbReference type="SUPFAM" id="SSF55486">
    <property type="entry name" value="Metalloproteases ('zincins'), catalytic domain"/>
    <property type="match status" value="1"/>
</dbReference>
<feature type="signal peptide" evidence="13">
    <location>
        <begin position="1"/>
        <end position="36"/>
    </location>
</feature>
<name>A0A495JUD8_9ACTN</name>
<evidence type="ECO:0000256" key="4">
    <source>
        <dbReference type="ARBA" id="ARBA00022525"/>
    </source>
</evidence>
<sequence>MPVTSPTSRLRQHAAFLLVTTLVAVLTPTLAPPAWAAPDDTSGDSAQAGRNALFLTGPNEGKPETIAIDYLRTNPARYGVSDADLSDLVVSSRTTSQQSGVTHVNLSQRYQELEVFGATATVSVASDGSVIFVGHSLLPALAAKPSGSAVLDATGAVKAAADALDLPEPTSPRVLDDATGRAQRTVVSGSGISDEPIPARLGWQRTDDGLRLAWQLVIDDSTDSHLWNATVDSASGELLNVDDWTVHDAPEQLADTLGRHTAPTSGGSGHGTVVGPQFPPRRVDDGSSYRVFTFPKNDPNEGPRTLVTNPADATASPYGWHDTDGVAGPESSATEGNNVRAYADRDANNQPDPGSVPDGGAGLDFNFPANLDEQPQTYTAAAVANLFYWCNIVHDLTYRYGFDEAGGNFQVNNYERGGVGGDDVRCEAQDGSGQNNANFSTPAQDGGAPRMQMFLWPGNQFGLPNAVTIGSGSGASTYQAEYARFTPAPTNAGFAGQVVPVDDGVETPGDGCTAYTLPAGAIALLDRSSACTYYTQVVNAEAAGAVAVVVANNVEGAPAVMNGSVNPPVGIPAVMVSQADGATIRAGLPASGRVHRNTDRPAMRDAAFRSETIFHEYGHGVSNRLTGGPTVNCLTGQEQMGEGWSDFLAIVSLINPDLDDPEGPRGYGQYAQFADSRSGDGFRPRPYSRNMEIQPFTYDSIKTGAWLDGTSLAAPHGIGHGWAAVLWDMTWDLIDRHGLNRNAYGDWRTGGNNLAMQLVIDGLKIQGCGPGFVVGRDAIIAADAALTGGENNCTLWASFARRGLGYSAVQGTTGRDDNSAAYDTHPSCERGFTNRTAKPALNSVKAGSTTPMQFVLGRHRGDRDILASNSPYSRLVDCQTLATVNPDGTITPGPLPVKAETPGRSKLSASGHGRYTYPWKTDRSWAGTCREFVLSLEDGTQHRAYFQFR</sequence>
<evidence type="ECO:0000256" key="7">
    <source>
        <dbReference type="ARBA" id="ARBA00022729"/>
    </source>
</evidence>
<feature type="chain" id="PRO_5019854176" evidence="13">
    <location>
        <begin position="37"/>
        <end position="949"/>
    </location>
</feature>
<proteinExistence type="inferred from homology"/>
<keyword evidence="9" id="KW-0862">Zinc</keyword>
<evidence type="ECO:0000259" key="15">
    <source>
        <dbReference type="Pfam" id="PF07504"/>
    </source>
</evidence>
<organism evidence="16 17">
    <name type="scientific">Micromonospora pisi</name>
    <dbReference type="NCBI Taxonomy" id="589240"/>
    <lineage>
        <taxon>Bacteria</taxon>
        <taxon>Bacillati</taxon>
        <taxon>Actinomycetota</taxon>
        <taxon>Actinomycetes</taxon>
        <taxon>Micromonosporales</taxon>
        <taxon>Micromonosporaceae</taxon>
        <taxon>Micromonospora</taxon>
    </lineage>
</organism>
<dbReference type="Pfam" id="PF07504">
    <property type="entry name" value="FTP"/>
    <property type="match status" value="1"/>
</dbReference>
<dbReference type="Gene3D" id="1.10.390.10">
    <property type="entry name" value="Neutral Protease Domain 2"/>
    <property type="match status" value="1"/>
</dbReference>
<dbReference type="EMBL" id="RBKT01000001">
    <property type="protein sequence ID" value="RKR92158.1"/>
    <property type="molecule type" value="Genomic_DNA"/>
</dbReference>